<accession>A0A0G4MP95</accession>
<keyword evidence="2" id="KW-1185">Reference proteome</keyword>
<reference evidence="1 2" key="1">
    <citation type="submission" date="2015-05" db="EMBL/GenBank/DDBJ databases">
        <authorList>
            <person name="Wang D.B."/>
            <person name="Wang M."/>
        </authorList>
    </citation>
    <scope>NUCLEOTIDE SEQUENCE [LARGE SCALE GENOMIC DNA]</scope>
    <source>
        <strain evidence="1">VL1</strain>
    </source>
</reference>
<feature type="non-terminal residue" evidence="1">
    <location>
        <position position="1"/>
    </location>
</feature>
<organism evidence="1 2">
    <name type="scientific">Verticillium longisporum</name>
    <name type="common">Verticillium dahliae var. longisporum</name>
    <dbReference type="NCBI Taxonomy" id="100787"/>
    <lineage>
        <taxon>Eukaryota</taxon>
        <taxon>Fungi</taxon>
        <taxon>Dikarya</taxon>
        <taxon>Ascomycota</taxon>
        <taxon>Pezizomycotina</taxon>
        <taxon>Sordariomycetes</taxon>
        <taxon>Hypocreomycetidae</taxon>
        <taxon>Glomerellales</taxon>
        <taxon>Plectosphaerellaceae</taxon>
        <taxon>Verticillium</taxon>
    </lineage>
</organism>
<protein>
    <submittedName>
        <fullName evidence="1">Uncharacterized protein</fullName>
    </submittedName>
</protein>
<proteinExistence type="predicted"/>
<dbReference type="EMBL" id="CVQH01023791">
    <property type="protein sequence ID" value="CRK35982.1"/>
    <property type="molecule type" value="Genomic_DNA"/>
</dbReference>
<dbReference type="Proteomes" id="UP000044602">
    <property type="component" value="Unassembled WGS sequence"/>
</dbReference>
<evidence type="ECO:0000313" key="1">
    <source>
        <dbReference type="EMBL" id="CRK35982.1"/>
    </source>
</evidence>
<evidence type="ECO:0000313" key="2">
    <source>
        <dbReference type="Proteomes" id="UP000044602"/>
    </source>
</evidence>
<gene>
    <name evidence="1" type="ORF">BN1708_019870</name>
</gene>
<name>A0A0G4MP95_VERLO</name>
<sequence length="11" mass="1237">LRHQEGSGAPW</sequence>